<evidence type="ECO:0000256" key="3">
    <source>
        <dbReference type="ARBA" id="ARBA00022989"/>
    </source>
</evidence>
<keyword evidence="8" id="KW-1185">Reference proteome</keyword>
<gene>
    <name evidence="7" type="ORF">GCM10007925_13570</name>
</gene>
<evidence type="ECO:0000256" key="1">
    <source>
        <dbReference type="ARBA" id="ARBA00004141"/>
    </source>
</evidence>
<feature type="domain" description="Cation efflux protein transmembrane" evidence="6">
    <location>
        <begin position="23"/>
        <end position="69"/>
    </location>
</feature>
<evidence type="ECO:0000256" key="5">
    <source>
        <dbReference type="SAM" id="Phobius"/>
    </source>
</evidence>
<proteinExistence type="predicted"/>
<sequence length="212" mass="22060">MACNHCASETVSRATDVRWRQALWVALAVNGAMFAVELGAGFMADSKSLQADALDFFSDAANYAISLGVAGLALAWRARAALFKGLTLLLMGAYVIGTAVLAALQGSAPEPFLMGGIGVAALVANVSVAIMLFRWRAGDANMQSVWICSRNDAIANIAVVAAALGVFGTGTRWPDLVVAGLMAALSFSGGWRIVRLAAAELRTTEAHASAQR</sequence>
<feature type="transmembrane region" description="Helical" evidence="5">
    <location>
        <begin position="153"/>
        <end position="170"/>
    </location>
</feature>
<organism evidence="7 8">
    <name type="scientific">Sphingomonas astaxanthinifaciens DSM 22298</name>
    <dbReference type="NCBI Taxonomy" id="1123267"/>
    <lineage>
        <taxon>Bacteria</taxon>
        <taxon>Pseudomonadati</taxon>
        <taxon>Pseudomonadota</taxon>
        <taxon>Alphaproteobacteria</taxon>
        <taxon>Sphingomonadales</taxon>
        <taxon>Sphingomonadaceae</taxon>
        <taxon>Sphingomonas</taxon>
    </lineage>
</organism>
<feature type="transmembrane region" description="Helical" evidence="5">
    <location>
        <begin position="88"/>
        <end position="106"/>
    </location>
</feature>
<reference evidence="8" key="1">
    <citation type="journal article" date="2019" name="Int. J. Syst. Evol. Microbiol.">
        <title>The Global Catalogue of Microorganisms (GCM) 10K type strain sequencing project: providing services to taxonomists for standard genome sequencing and annotation.</title>
        <authorList>
            <consortium name="The Broad Institute Genomics Platform"/>
            <consortium name="The Broad Institute Genome Sequencing Center for Infectious Disease"/>
            <person name="Wu L."/>
            <person name="Ma J."/>
        </authorList>
    </citation>
    <scope>NUCLEOTIDE SEQUENCE [LARGE SCALE GENOMIC DNA]</scope>
    <source>
        <strain evidence="8">NBRC 102146</strain>
    </source>
</reference>
<feature type="transmembrane region" description="Helical" evidence="5">
    <location>
        <begin position="112"/>
        <end position="133"/>
    </location>
</feature>
<keyword evidence="3 5" id="KW-1133">Transmembrane helix</keyword>
<evidence type="ECO:0000259" key="6">
    <source>
        <dbReference type="Pfam" id="PF01545"/>
    </source>
</evidence>
<keyword evidence="2 5" id="KW-0812">Transmembrane</keyword>
<comment type="subcellular location">
    <subcellularLocation>
        <location evidence="1">Membrane</location>
        <topology evidence="1">Multi-pass membrane protein</topology>
    </subcellularLocation>
</comment>
<feature type="transmembrane region" description="Helical" evidence="5">
    <location>
        <begin position="22"/>
        <end position="44"/>
    </location>
</feature>
<dbReference type="InterPro" id="IPR027469">
    <property type="entry name" value="Cation_efflux_TMD_sf"/>
</dbReference>
<dbReference type="Proteomes" id="UP001156703">
    <property type="component" value="Unassembled WGS sequence"/>
</dbReference>
<dbReference type="Gene3D" id="1.20.1510.10">
    <property type="entry name" value="Cation efflux protein transmembrane domain"/>
    <property type="match status" value="1"/>
</dbReference>
<dbReference type="SUPFAM" id="SSF161111">
    <property type="entry name" value="Cation efflux protein transmembrane domain-like"/>
    <property type="match status" value="1"/>
</dbReference>
<evidence type="ECO:0000256" key="2">
    <source>
        <dbReference type="ARBA" id="ARBA00022692"/>
    </source>
</evidence>
<keyword evidence="4 5" id="KW-0472">Membrane</keyword>
<name>A0ABQ5Z6N2_9SPHN</name>
<feature type="domain" description="Cation efflux protein transmembrane" evidence="6">
    <location>
        <begin position="80"/>
        <end position="201"/>
    </location>
</feature>
<dbReference type="EMBL" id="BSOO01000011">
    <property type="protein sequence ID" value="GLR47644.1"/>
    <property type="molecule type" value="Genomic_DNA"/>
</dbReference>
<comment type="caution">
    <text evidence="7">The sequence shown here is derived from an EMBL/GenBank/DDBJ whole genome shotgun (WGS) entry which is preliminary data.</text>
</comment>
<feature type="transmembrane region" description="Helical" evidence="5">
    <location>
        <begin position="56"/>
        <end position="76"/>
    </location>
</feature>
<dbReference type="RefSeq" id="WP_029940400.1">
    <property type="nucleotide sequence ID" value="NZ_BSOO01000011.1"/>
</dbReference>
<evidence type="ECO:0000256" key="4">
    <source>
        <dbReference type="ARBA" id="ARBA00023136"/>
    </source>
</evidence>
<dbReference type="Pfam" id="PF01545">
    <property type="entry name" value="Cation_efflux"/>
    <property type="match status" value="2"/>
</dbReference>
<accession>A0ABQ5Z6N2</accession>
<dbReference type="InterPro" id="IPR058533">
    <property type="entry name" value="Cation_efflux_TM"/>
</dbReference>
<feature type="transmembrane region" description="Helical" evidence="5">
    <location>
        <begin position="176"/>
        <end position="194"/>
    </location>
</feature>
<evidence type="ECO:0000313" key="7">
    <source>
        <dbReference type="EMBL" id="GLR47644.1"/>
    </source>
</evidence>
<protein>
    <submittedName>
        <fullName evidence="7">Cobalt transporter</fullName>
    </submittedName>
</protein>
<evidence type="ECO:0000313" key="8">
    <source>
        <dbReference type="Proteomes" id="UP001156703"/>
    </source>
</evidence>